<evidence type="ECO:0000313" key="8">
    <source>
        <dbReference type="Proteomes" id="UP000623129"/>
    </source>
</evidence>
<dbReference type="OrthoDB" id="690341at2759"/>
<dbReference type="PANTHER" id="PTHR23155">
    <property type="entry name" value="DISEASE RESISTANCE PROTEIN RP"/>
    <property type="match status" value="1"/>
</dbReference>
<feature type="domain" description="Disease resistance R13L4/SHOC-2-like LRR" evidence="6">
    <location>
        <begin position="555"/>
        <end position="880"/>
    </location>
</feature>
<dbReference type="Pfam" id="PF23598">
    <property type="entry name" value="LRR_14"/>
    <property type="match status" value="1"/>
</dbReference>
<feature type="region of interest" description="Disordered" evidence="3">
    <location>
        <begin position="924"/>
        <end position="956"/>
    </location>
</feature>
<name>A0A833RAV1_9POAL</name>
<dbReference type="Gene3D" id="1.10.8.430">
    <property type="entry name" value="Helical domain of apoptotic protease-activating factors"/>
    <property type="match status" value="1"/>
</dbReference>
<keyword evidence="2" id="KW-0611">Plant defense</keyword>
<evidence type="ECO:0000259" key="6">
    <source>
        <dbReference type="Pfam" id="PF23598"/>
    </source>
</evidence>
<dbReference type="PANTHER" id="PTHR23155:SF1052">
    <property type="entry name" value="DISEASE RESISTANCE PROTEIN RPM1"/>
    <property type="match status" value="1"/>
</dbReference>
<evidence type="ECO:0000256" key="1">
    <source>
        <dbReference type="ARBA" id="ARBA00022737"/>
    </source>
</evidence>
<evidence type="ECO:0000256" key="3">
    <source>
        <dbReference type="SAM" id="MobiDB-lite"/>
    </source>
</evidence>
<dbReference type="InterPro" id="IPR042197">
    <property type="entry name" value="Apaf_helical"/>
</dbReference>
<feature type="domain" description="NB-ARC" evidence="4">
    <location>
        <begin position="169"/>
        <end position="346"/>
    </location>
</feature>
<reference evidence="7" key="1">
    <citation type="submission" date="2020-01" db="EMBL/GenBank/DDBJ databases">
        <title>Genome sequence of Kobresia littledalei, the first chromosome-level genome in the family Cyperaceae.</title>
        <authorList>
            <person name="Qu G."/>
        </authorList>
    </citation>
    <scope>NUCLEOTIDE SEQUENCE</scope>
    <source>
        <strain evidence="7">C.B.Clarke</strain>
        <tissue evidence="7">Leaf</tissue>
    </source>
</reference>
<dbReference type="Gene3D" id="3.80.10.10">
    <property type="entry name" value="Ribonuclease Inhibitor"/>
    <property type="match status" value="1"/>
</dbReference>
<dbReference type="AlphaFoldDB" id="A0A833RAV1"/>
<organism evidence="7 8">
    <name type="scientific">Carex littledalei</name>
    <dbReference type="NCBI Taxonomy" id="544730"/>
    <lineage>
        <taxon>Eukaryota</taxon>
        <taxon>Viridiplantae</taxon>
        <taxon>Streptophyta</taxon>
        <taxon>Embryophyta</taxon>
        <taxon>Tracheophyta</taxon>
        <taxon>Spermatophyta</taxon>
        <taxon>Magnoliopsida</taxon>
        <taxon>Liliopsida</taxon>
        <taxon>Poales</taxon>
        <taxon>Cyperaceae</taxon>
        <taxon>Cyperoideae</taxon>
        <taxon>Cariceae</taxon>
        <taxon>Carex</taxon>
        <taxon>Carex subgen. Euthyceras</taxon>
    </lineage>
</organism>
<dbReference type="InterPro" id="IPR027417">
    <property type="entry name" value="P-loop_NTPase"/>
</dbReference>
<dbReference type="Gene3D" id="3.40.50.300">
    <property type="entry name" value="P-loop containing nucleotide triphosphate hydrolases"/>
    <property type="match status" value="1"/>
</dbReference>
<dbReference type="Pfam" id="PF23559">
    <property type="entry name" value="WHD_DRP"/>
    <property type="match status" value="1"/>
</dbReference>
<dbReference type="Pfam" id="PF00931">
    <property type="entry name" value="NB-ARC"/>
    <property type="match status" value="1"/>
</dbReference>
<dbReference type="SUPFAM" id="SSF52540">
    <property type="entry name" value="P-loop containing nucleoside triphosphate hydrolases"/>
    <property type="match status" value="1"/>
</dbReference>
<dbReference type="InterPro" id="IPR032675">
    <property type="entry name" value="LRR_dom_sf"/>
</dbReference>
<dbReference type="InterPro" id="IPR002182">
    <property type="entry name" value="NB-ARC"/>
</dbReference>
<dbReference type="InterPro" id="IPR058922">
    <property type="entry name" value="WHD_DRP"/>
</dbReference>
<protein>
    <submittedName>
        <fullName evidence="7">Disease resistance protein RPM1</fullName>
    </submittedName>
</protein>
<evidence type="ECO:0000259" key="5">
    <source>
        <dbReference type="Pfam" id="PF23559"/>
    </source>
</evidence>
<evidence type="ECO:0000256" key="2">
    <source>
        <dbReference type="ARBA" id="ARBA00022821"/>
    </source>
</evidence>
<evidence type="ECO:0000313" key="7">
    <source>
        <dbReference type="EMBL" id="KAF3336228.1"/>
    </source>
</evidence>
<dbReference type="GO" id="GO:0043531">
    <property type="term" value="F:ADP binding"/>
    <property type="evidence" value="ECO:0007669"/>
    <property type="project" value="InterPro"/>
</dbReference>
<comment type="caution">
    <text evidence="7">The sequence shown here is derived from an EMBL/GenBank/DDBJ whole genome shotgun (WGS) entry which is preliminary data.</text>
</comment>
<dbReference type="SUPFAM" id="SSF52058">
    <property type="entry name" value="L domain-like"/>
    <property type="match status" value="1"/>
</dbReference>
<dbReference type="InterPro" id="IPR055414">
    <property type="entry name" value="LRR_R13L4/SHOC2-like"/>
</dbReference>
<dbReference type="GO" id="GO:0098542">
    <property type="term" value="P:defense response to other organism"/>
    <property type="evidence" value="ECO:0007669"/>
    <property type="project" value="TreeGrafter"/>
</dbReference>
<feature type="compositionally biased region" description="Polar residues" evidence="3">
    <location>
        <begin position="924"/>
        <end position="945"/>
    </location>
</feature>
<gene>
    <name evidence="7" type="ORF">FCM35_KLT18814</name>
</gene>
<proteinExistence type="predicted"/>
<evidence type="ECO:0000259" key="4">
    <source>
        <dbReference type="Pfam" id="PF00931"/>
    </source>
</evidence>
<dbReference type="InterPro" id="IPR036388">
    <property type="entry name" value="WH-like_DNA-bd_sf"/>
</dbReference>
<accession>A0A833RAV1</accession>
<dbReference type="Gene3D" id="1.10.10.10">
    <property type="entry name" value="Winged helix-like DNA-binding domain superfamily/Winged helix DNA-binding domain"/>
    <property type="match status" value="1"/>
</dbReference>
<dbReference type="Gene3D" id="1.20.5.4130">
    <property type="match status" value="1"/>
</dbReference>
<keyword evidence="8" id="KW-1185">Reference proteome</keyword>
<dbReference type="EMBL" id="SWLB01000007">
    <property type="protein sequence ID" value="KAF3336228.1"/>
    <property type="molecule type" value="Genomic_DNA"/>
</dbReference>
<sequence>MVIPDPGIEKSICKHLVPIIIYWVGLLRGKHTCIEEIENTYDRMKASLKDTHGGEGNETLKTARRQGREITYRIENLLDKSEYYIEGHRWMGPLSCTLKYLYNITHTCNLCSIAQEINNIQKLVPPIQVVLDKYARTGASIVQTGRLENRHMAPVLNEFNFVGMKESEQALLELLVDEEDDLKVIAVTGKPGAGKTTLVNQVYENQQVKRHFNCRAWVQLEDSFTMKQMLLSLITQLYADSNRPLPEVISKMETIQLADVIMRYLKENRGRYVIVLDGASENILERSQLEILINIALPKDNNYGRVVITTRAEQMVKELLLLGHIIKVAVAALDKSESWDLFCKRASGSDTDPFPEDTDPFPEEVENKFSDRIYNLCDGLSLAISVLGGLLRRKFDRYDEIITQIDQRSQTSGVVTEVLRSSINEISDENLKSCLLYFCIFPRNFAVTANNLIRIWCAEGFAQTEQIANECLTKLVKRNVVQAAEVDYYEHKGKRIKSYKVHDLMHGFLQAEVEEVNFYMSTSMNHQTRDYRRACRLSVPDTRGTVPSNINLSRLRSLFIFRKDAVYPPTIFSSLRSLRVLSLENVPITNIPKKILKLTHLRYLNLRNTNITEIPRSIGNFRNLETLNLKGTYVKKLPKEIRKLKNLRHLLAYRYETLRYTQDPRRPDGVFGVEAPKGIRKLNQLVTLSVVAADDNGIFIKEVANLHQLRRLGIMDLKEKDGKNLGEALKQMDSISSMSLTLKDKEKLNLEDLQLNQDALRRLQRLYLRGELREGLQFSNLGNLVRLRLSGSQLPHESFEVLKNLPYLVDLSLIRAFNVEKLSCRGGFPRLKVLDIDQFDQLVEIEISESMPQLSKMIIRSCCCLRRMPLGIVNLKEMKELHLFEMPTEFVNKLRNSREDGEKVQHIPNKWFYNDGIQKEQVESAYTNAQQSGVHETASEGTSRNNELHDEEITEE</sequence>
<dbReference type="PRINTS" id="PR00364">
    <property type="entry name" value="DISEASERSIST"/>
</dbReference>
<dbReference type="Proteomes" id="UP000623129">
    <property type="component" value="Unassembled WGS sequence"/>
</dbReference>
<dbReference type="InterPro" id="IPR044974">
    <property type="entry name" value="Disease_R_plants"/>
</dbReference>
<feature type="domain" description="Disease resistance protein winged helix" evidence="5">
    <location>
        <begin position="440"/>
        <end position="507"/>
    </location>
</feature>
<keyword evidence="1" id="KW-0677">Repeat</keyword>